<evidence type="ECO:0000256" key="14">
    <source>
        <dbReference type="SAM" id="Phobius"/>
    </source>
</evidence>
<evidence type="ECO:0000256" key="3">
    <source>
        <dbReference type="ARBA" id="ARBA00022475"/>
    </source>
</evidence>
<evidence type="ECO:0000256" key="2">
    <source>
        <dbReference type="ARBA" id="ARBA00004651"/>
    </source>
</evidence>
<dbReference type="GO" id="GO:0006955">
    <property type="term" value="P:immune response"/>
    <property type="evidence" value="ECO:0007669"/>
    <property type="project" value="TreeGrafter"/>
</dbReference>
<dbReference type="GO" id="GO:0009897">
    <property type="term" value="C:external side of plasma membrane"/>
    <property type="evidence" value="ECO:0007669"/>
    <property type="project" value="TreeGrafter"/>
</dbReference>
<dbReference type="GO" id="GO:0060326">
    <property type="term" value="P:cell chemotaxis"/>
    <property type="evidence" value="ECO:0007669"/>
    <property type="project" value="TreeGrafter"/>
</dbReference>
<keyword evidence="5" id="KW-0967">Endosome</keyword>
<dbReference type="Gene3D" id="1.20.1070.10">
    <property type="entry name" value="Rhodopsin 7-helix transmembrane proteins"/>
    <property type="match status" value="1"/>
</dbReference>
<reference evidence="17" key="1">
    <citation type="submission" date="2011-08" db="EMBL/GenBank/DDBJ databases">
        <title>The draft genome of Latimeria chalumnae.</title>
        <authorList>
            <person name="Di Palma F."/>
            <person name="Alfoldi J."/>
            <person name="Johnson J."/>
            <person name="Berlin A."/>
            <person name="Gnerre S."/>
            <person name="Jaffe D."/>
            <person name="MacCallum I."/>
            <person name="Young S."/>
            <person name="Walker B.J."/>
            <person name="Lander E."/>
            <person name="Lindblad-Toh K."/>
        </authorList>
    </citation>
    <scope>NUCLEOTIDE SEQUENCE [LARGE SCALE GENOMIC DNA]</scope>
    <source>
        <strain evidence="17">Wild caught</strain>
    </source>
</reference>
<reference evidence="16" key="2">
    <citation type="submission" date="2025-08" db="UniProtKB">
        <authorList>
            <consortium name="Ensembl"/>
        </authorList>
    </citation>
    <scope>IDENTIFICATION</scope>
</reference>
<dbReference type="OMA" id="DHATEWI"/>
<dbReference type="InterPro" id="IPR017452">
    <property type="entry name" value="GPCR_Rhodpsn_7TM"/>
</dbReference>
<keyword evidence="11" id="KW-0325">Glycoprotein</keyword>
<evidence type="ECO:0000256" key="6">
    <source>
        <dbReference type="ARBA" id="ARBA00022989"/>
    </source>
</evidence>
<dbReference type="HOGENOM" id="CLU_009579_8_3_1"/>
<dbReference type="PANTHER" id="PTHR10489:SF922">
    <property type="entry name" value="C-C CHEMOKINE RECEPTOR FAMILY-LIKE-RELATED"/>
    <property type="match status" value="1"/>
</dbReference>
<dbReference type="EMBL" id="AFYH01147588">
    <property type="status" value="NOT_ANNOTATED_CDS"/>
    <property type="molecule type" value="Genomic_DNA"/>
</dbReference>
<comment type="similarity">
    <text evidence="13">Belongs to the G-protein coupled receptor 1 family.</text>
</comment>
<dbReference type="AlphaFoldDB" id="H3AQE3"/>
<evidence type="ECO:0000256" key="5">
    <source>
        <dbReference type="ARBA" id="ARBA00022753"/>
    </source>
</evidence>
<evidence type="ECO:0000256" key="11">
    <source>
        <dbReference type="ARBA" id="ARBA00023180"/>
    </source>
</evidence>
<dbReference type="SUPFAM" id="SSF81321">
    <property type="entry name" value="Family A G protein-coupled receptor-like"/>
    <property type="match status" value="1"/>
</dbReference>
<evidence type="ECO:0000256" key="9">
    <source>
        <dbReference type="ARBA" id="ARBA00023157"/>
    </source>
</evidence>
<evidence type="ECO:0000256" key="7">
    <source>
        <dbReference type="ARBA" id="ARBA00023040"/>
    </source>
</evidence>
<keyword evidence="4 13" id="KW-0812">Transmembrane</keyword>
<organism evidence="16 17">
    <name type="scientific">Latimeria chalumnae</name>
    <name type="common">Coelacanth</name>
    <dbReference type="NCBI Taxonomy" id="7897"/>
    <lineage>
        <taxon>Eukaryota</taxon>
        <taxon>Metazoa</taxon>
        <taxon>Chordata</taxon>
        <taxon>Craniata</taxon>
        <taxon>Vertebrata</taxon>
        <taxon>Euteleostomi</taxon>
        <taxon>Coelacanthiformes</taxon>
        <taxon>Coelacanthidae</taxon>
        <taxon>Latimeria</taxon>
    </lineage>
</organism>
<dbReference type="GO" id="GO:0019957">
    <property type="term" value="F:C-C chemokine binding"/>
    <property type="evidence" value="ECO:0007669"/>
    <property type="project" value="TreeGrafter"/>
</dbReference>
<dbReference type="InterPro" id="IPR050119">
    <property type="entry name" value="CCR1-9-like"/>
</dbReference>
<keyword evidence="10 13" id="KW-0675">Receptor</keyword>
<name>H3AQE3_LATCH</name>
<dbReference type="GeneTree" id="ENSGT01110000267168"/>
<evidence type="ECO:0000313" key="17">
    <source>
        <dbReference type="Proteomes" id="UP000008672"/>
    </source>
</evidence>
<dbReference type="STRING" id="7897.ENSLACP00000011864"/>
<dbReference type="GO" id="GO:0005769">
    <property type="term" value="C:early endosome"/>
    <property type="evidence" value="ECO:0007669"/>
    <property type="project" value="UniProtKB-SubCell"/>
</dbReference>
<feature type="transmembrane region" description="Helical" evidence="14">
    <location>
        <begin position="129"/>
        <end position="152"/>
    </location>
</feature>
<dbReference type="InterPro" id="IPR001277">
    <property type="entry name" value="CXCR4/ACKR2"/>
</dbReference>
<comment type="subcellular location">
    <subcellularLocation>
        <location evidence="2">Cell membrane</location>
        <topology evidence="2">Multi-pass membrane protein</topology>
    </subcellularLocation>
    <subcellularLocation>
        <location evidence="1">Early endosome</location>
    </subcellularLocation>
</comment>
<dbReference type="InterPro" id="IPR000276">
    <property type="entry name" value="GPCR_Rhodpsn"/>
</dbReference>
<keyword evidence="9" id="KW-1015">Disulfide bond</keyword>
<evidence type="ECO:0000256" key="13">
    <source>
        <dbReference type="RuleBase" id="RU000688"/>
    </source>
</evidence>
<evidence type="ECO:0000256" key="12">
    <source>
        <dbReference type="ARBA" id="ARBA00023224"/>
    </source>
</evidence>
<keyword evidence="3" id="KW-1003">Cell membrane</keyword>
<dbReference type="GO" id="GO:0007204">
    <property type="term" value="P:positive regulation of cytosolic calcium ion concentration"/>
    <property type="evidence" value="ECO:0007669"/>
    <property type="project" value="TreeGrafter"/>
</dbReference>
<proteinExistence type="inferred from homology"/>
<evidence type="ECO:0000256" key="10">
    <source>
        <dbReference type="ARBA" id="ARBA00023170"/>
    </source>
</evidence>
<feature type="transmembrane region" description="Helical" evidence="14">
    <location>
        <begin position="90"/>
        <end position="109"/>
    </location>
</feature>
<dbReference type="InterPro" id="IPR000355">
    <property type="entry name" value="Chemokine_rcpt"/>
</dbReference>
<evidence type="ECO:0000256" key="1">
    <source>
        <dbReference type="ARBA" id="ARBA00004412"/>
    </source>
</evidence>
<evidence type="ECO:0000313" key="16">
    <source>
        <dbReference type="Ensembl" id="ENSLACP00000011864.1"/>
    </source>
</evidence>
<evidence type="ECO:0000259" key="15">
    <source>
        <dbReference type="PROSITE" id="PS50262"/>
    </source>
</evidence>
<keyword evidence="8 14" id="KW-0472">Membrane</keyword>
<feature type="transmembrane region" description="Helical" evidence="14">
    <location>
        <begin position="217"/>
        <end position="236"/>
    </location>
</feature>
<dbReference type="PRINTS" id="PR00645">
    <property type="entry name" value="CXCCHMKINER4"/>
</dbReference>
<dbReference type="PROSITE" id="PS50262">
    <property type="entry name" value="G_PROTEIN_RECEP_F1_2"/>
    <property type="match status" value="1"/>
</dbReference>
<keyword evidence="7 13" id="KW-0297">G-protein coupled receptor</keyword>
<evidence type="ECO:0000256" key="4">
    <source>
        <dbReference type="ARBA" id="ARBA00022692"/>
    </source>
</evidence>
<dbReference type="PROSITE" id="PS00237">
    <property type="entry name" value="G_PROTEIN_RECEP_F1_1"/>
    <property type="match status" value="1"/>
</dbReference>
<dbReference type="PRINTS" id="PR00237">
    <property type="entry name" value="GPCRRHODOPSN"/>
</dbReference>
<gene>
    <name evidence="16" type="primary">LOC102362607</name>
</gene>
<feature type="transmembrane region" description="Helical" evidence="14">
    <location>
        <begin position="164"/>
        <end position="183"/>
    </location>
</feature>
<reference evidence="16" key="3">
    <citation type="submission" date="2025-09" db="UniProtKB">
        <authorList>
            <consortium name="Ensembl"/>
        </authorList>
    </citation>
    <scope>IDENTIFICATION</scope>
</reference>
<keyword evidence="6 14" id="KW-1133">Transmembrane helix</keyword>
<dbReference type="PANTHER" id="PTHR10489">
    <property type="entry name" value="CELL ADHESION MOLECULE"/>
    <property type="match status" value="1"/>
</dbReference>
<protein>
    <recommendedName>
        <fullName evidence="15">G-protein coupled receptors family 1 profile domain-containing protein</fullName>
    </recommendedName>
</protein>
<keyword evidence="12 13" id="KW-0807">Transducer</keyword>
<feature type="domain" description="G-protein coupled receptors family 1 profile" evidence="15">
    <location>
        <begin position="69"/>
        <end position="319"/>
    </location>
</feature>
<dbReference type="Pfam" id="PF00001">
    <property type="entry name" value="7tm_1"/>
    <property type="match status" value="1"/>
</dbReference>
<dbReference type="Ensembl" id="ENSLACT00000011955.1">
    <property type="protein sequence ID" value="ENSLACP00000011864.1"/>
    <property type="gene ID" value="ENSLACG00000010441.1"/>
</dbReference>
<dbReference type="PRINTS" id="PR00657">
    <property type="entry name" value="CCCHEMOKINER"/>
</dbReference>
<dbReference type="GO" id="GO:0016493">
    <property type="term" value="F:C-C chemokine receptor activity"/>
    <property type="evidence" value="ECO:0007669"/>
    <property type="project" value="TreeGrafter"/>
</dbReference>
<dbReference type="GO" id="GO:0019722">
    <property type="term" value="P:calcium-mediated signaling"/>
    <property type="evidence" value="ECO:0007669"/>
    <property type="project" value="TreeGrafter"/>
</dbReference>
<feature type="transmembrane region" description="Helical" evidence="14">
    <location>
        <begin position="57"/>
        <end position="78"/>
    </location>
</feature>
<dbReference type="InParanoid" id="H3AQE3"/>
<dbReference type="eggNOG" id="KOG3656">
    <property type="taxonomic scope" value="Eukaryota"/>
</dbReference>
<dbReference type="Proteomes" id="UP000008672">
    <property type="component" value="Unassembled WGS sequence"/>
</dbReference>
<sequence>EKNNLNITNITEDTLNVTEASEDPLEHTTFYPSDYTDQNIILLCVNEDLQKGVFIQVLYYLVFIFSVLGNGLVLYVLVKYRKLNSVTNIFVLNLAISDLLFAISLPFWAVDHATEWIFGNLLCKVMSGVYFLGFYSCILFLLVMTIDRYLAVVHVVRATRGRKNYCAITVCVIIWCVCILVTVPEFVLTGVMEHWDGHMLCVILDEDNHRWKLWGSLQHVVCFFLVPFAIIVYCYARIIKRLISCRTHRKHKAVKVILIIIAVFFLCWAPYNVIVFFDCLEELGVPLFQECEEKRALQYSYYIIRNITYFHCCLNPILYAFVGTEFRKSLTHLFCRSTSCKKMQERTYTVRNSTHSCQ</sequence>
<accession>H3AQE3</accession>
<keyword evidence="17" id="KW-1185">Reference proteome</keyword>
<dbReference type="FunFam" id="1.20.1070.10:FF:000130">
    <property type="entry name" value="Chemokine (C-C motif) receptor 2"/>
    <property type="match status" value="1"/>
</dbReference>
<evidence type="ECO:0000256" key="8">
    <source>
        <dbReference type="ARBA" id="ARBA00023136"/>
    </source>
</evidence>
<feature type="transmembrane region" description="Helical" evidence="14">
    <location>
        <begin position="256"/>
        <end position="277"/>
    </location>
</feature>